<comment type="caution">
    <text evidence="1">The sequence shown here is derived from an EMBL/GenBank/DDBJ whole genome shotgun (WGS) entry which is preliminary data.</text>
</comment>
<dbReference type="Proteomes" id="UP001165064">
    <property type="component" value="Unassembled WGS sequence"/>
</dbReference>
<evidence type="ECO:0000313" key="2">
    <source>
        <dbReference type="Proteomes" id="UP001165064"/>
    </source>
</evidence>
<proteinExistence type="predicted"/>
<sequence>MPTTGEFNDASPTNQIDTSPNEEHDDHNPKTLSLSVDDAVSEDDLGFSLISKNNKNVGSEVRSGARRDANACHGRRKIDDDNFDDAYITDVPINENSDNIDGEEIEYSPSCPLPQGSGEKEDPSKTYDIQNHSRTFCYSNKHLITSRINLIGSSITQNSRAMETTSNNRNCRGITNSLTPSPIVRSLHLSPYLIQSPHRTPHDQFHSYDAHPEFAMHECQQPKTKIVIIERLEPVTGKPPVFTCC</sequence>
<accession>A0ACB5U5S2</accession>
<dbReference type="EMBL" id="BSXS01012276">
    <property type="protein sequence ID" value="GMF02029.1"/>
    <property type="molecule type" value="Genomic_DNA"/>
</dbReference>
<protein>
    <submittedName>
        <fullName evidence="1">Unnamed protein product</fullName>
    </submittedName>
</protein>
<organism evidence="1 2">
    <name type="scientific">Ambrosiozyma monospora</name>
    <name type="common">Yeast</name>
    <name type="synonym">Endomycopsis monosporus</name>
    <dbReference type="NCBI Taxonomy" id="43982"/>
    <lineage>
        <taxon>Eukaryota</taxon>
        <taxon>Fungi</taxon>
        <taxon>Dikarya</taxon>
        <taxon>Ascomycota</taxon>
        <taxon>Saccharomycotina</taxon>
        <taxon>Pichiomycetes</taxon>
        <taxon>Pichiales</taxon>
        <taxon>Pichiaceae</taxon>
        <taxon>Ambrosiozyma</taxon>
    </lineage>
</organism>
<reference evidence="1" key="1">
    <citation type="submission" date="2023-04" db="EMBL/GenBank/DDBJ databases">
        <title>Ambrosiozyma monospora NBRC 10751.</title>
        <authorList>
            <person name="Ichikawa N."/>
            <person name="Sato H."/>
            <person name="Tonouchi N."/>
        </authorList>
    </citation>
    <scope>NUCLEOTIDE SEQUENCE</scope>
    <source>
        <strain evidence="1">NBRC 10751</strain>
    </source>
</reference>
<gene>
    <name evidence="1" type="ORF">Amon02_001132800</name>
</gene>
<keyword evidence="2" id="KW-1185">Reference proteome</keyword>
<evidence type="ECO:0000313" key="1">
    <source>
        <dbReference type="EMBL" id="GMF02029.1"/>
    </source>
</evidence>
<name>A0ACB5U5S2_AMBMO</name>